<accession>A0A812TZ49</accession>
<dbReference type="GO" id="GO:0005634">
    <property type="term" value="C:nucleus"/>
    <property type="evidence" value="ECO:0007669"/>
    <property type="project" value="TreeGrafter"/>
</dbReference>
<dbReference type="PANTHER" id="PTHR10293:SF73">
    <property type="entry name" value="GLUTAREDOXIN-3"/>
    <property type="match status" value="1"/>
</dbReference>
<dbReference type="SUPFAM" id="SSF52833">
    <property type="entry name" value="Thioredoxin-like"/>
    <property type="match status" value="1"/>
</dbReference>
<protein>
    <submittedName>
        <fullName evidence="1">GRXS17 protein</fullName>
    </submittedName>
</protein>
<organism evidence="1 2">
    <name type="scientific">Symbiodinium natans</name>
    <dbReference type="NCBI Taxonomy" id="878477"/>
    <lineage>
        <taxon>Eukaryota</taxon>
        <taxon>Sar</taxon>
        <taxon>Alveolata</taxon>
        <taxon>Dinophyceae</taxon>
        <taxon>Suessiales</taxon>
        <taxon>Symbiodiniaceae</taxon>
        <taxon>Symbiodinium</taxon>
    </lineage>
</organism>
<dbReference type="InterPro" id="IPR036249">
    <property type="entry name" value="Thioredoxin-like_sf"/>
</dbReference>
<dbReference type="EMBL" id="CAJNDS010002611">
    <property type="protein sequence ID" value="CAE7544284.1"/>
    <property type="molecule type" value="Genomic_DNA"/>
</dbReference>
<comment type="caution">
    <text evidence="1">The sequence shown here is derived from an EMBL/GenBank/DDBJ whole genome shotgun (WGS) entry which is preliminary data.</text>
</comment>
<evidence type="ECO:0000313" key="2">
    <source>
        <dbReference type="Proteomes" id="UP000604046"/>
    </source>
</evidence>
<sequence>MDEDGSLLEAVGITKEQPLQERLHGLINKAPVMLFMKGTPDEPRCGFSRKVVSLLAENNVQYLGSIPSEMLCAGACRHFRVQSCNFPYCAYV</sequence>
<dbReference type="GO" id="GO:0005829">
    <property type="term" value="C:cytosol"/>
    <property type="evidence" value="ECO:0007669"/>
    <property type="project" value="TreeGrafter"/>
</dbReference>
<dbReference type="Proteomes" id="UP000604046">
    <property type="component" value="Unassembled WGS sequence"/>
</dbReference>
<evidence type="ECO:0000313" key="1">
    <source>
        <dbReference type="EMBL" id="CAE7544284.1"/>
    </source>
</evidence>
<dbReference type="Gene3D" id="3.40.30.10">
    <property type="entry name" value="Glutaredoxin"/>
    <property type="match status" value="1"/>
</dbReference>
<dbReference type="InterPro" id="IPR004480">
    <property type="entry name" value="Monothiol_GRX-rel"/>
</dbReference>
<reference evidence="1" key="1">
    <citation type="submission" date="2021-02" db="EMBL/GenBank/DDBJ databases">
        <authorList>
            <person name="Dougan E. K."/>
            <person name="Rhodes N."/>
            <person name="Thang M."/>
            <person name="Chan C."/>
        </authorList>
    </citation>
    <scope>NUCLEOTIDE SEQUENCE</scope>
</reference>
<keyword evidence="2" id="KW-1185">Reference proteome</keyword>
<dbReference type="PANTHER" id="PTHR10293">
    <property type="entry name" value="GLUTAREDOXIN FAMILY MEMBER"/>
    <property type="match status" value="1"/>
</dbReference>
<gene>
    <name evidence="1" type="primary">GRXS17</name>
    <name evidence="1" type="ORF">SNAT2548_LOCUS30529</name>
</gene>
<dbReference type="AlphaFoldDB" id="A0A812TZ49"/>
<proteinExistence type="predicted"/>
<name>A0A812TZ49_9DINO</name>
<dbReference type="OrthoDB" id="415696at2759"/>
<dbReference type="GO" id="GO:0006879">
    <property type="term" value="P:intracellular iron ion homeostasis"/>
    <property type="evidence" value="ECO:0007669"/>
    <property type="project" value="TreeGrafter"/>
</dbReference>